<reference evidence="2 3" key="1">
    <citation type="journal article" date="2009" name="Stand. Genomic Sci.">
        <title>Complete genome sequence of Stackebrandtia nassauensis type strain (LLR-40K-21).</title>
        <authorList>
            <person name="Munk C."/>
            <person name="Lapidus A."/>
            <person name="Copeland A."/>
            <person name="Jando M."/>
            <person name="Mayilraj S."/>
            <person name="Glavina Del Rio T."/>
            <person name="Nolan M."/>
            <person name="Chen F."/>
            <person name="Lucas S."/>
            <person name="Tice H."/>
            <person name="Cheng J.F."/>
            <person name="Han C."/>
            <person name="Detter J.C."/>
            <person name="Bruce D."/>
            <person name="Goodwin L."/>
            <person name="Chain P."/>
            <person name="Pitluck S."/>
            <person name="Goker M."/>
            <person name="Ovchinikova G."/>
            <person name="Pati A."/>
            <person name="Ivanova N."/>
            <person name="Mavromatis K."/>
            <person name="Chen A."/>
            <person name="Palaniappan K."/>
            <person name="Land M."/>
            <person name="Hauser L."/>
            <person name="Chang Y.J."/>
            <person name="Jeffries C.D."/>
            <person name="Bristow J."/>
            <person name="Eisen J.A."/>
            <person name="Markowitz V."/>
            <person name="Hugenholtz P."/>
            <person name="Kyrpides N.C."/>
            <person name="Klenk H.P."/>
        </authorList>
    </citation>
    <scope>NUCLEOTIDE SEQUENCE [LARGE SCALE GENOMIC DNA]</scope>
    <source>
        <strain evidence="3">DSM 44728 / CIP 108903 / NRRL B-16338 / NBRC 102104 / LLR-40K-21</strain>
    </source>
</reference>
<organism evidence="2 3">
    <name type="scientific">Stackebrandtia nassauensis (strain DSM 44728 / CIP 108903 / NRRL B-16338 / NBRC 102104 / LLR-40K-21)</name>
    <dbReference type="NCBI Taxonomy" id="446470"/>
    <lineage>
        <taxon>Bacteria</taxon>
        <taxon>Bacillati</taxon>
        <taxon>Actinomycetota</taxon>
        <taxon>Actinomycetes</taxon>
        <taxon>Glycomycetales</taxon>
        <taxon>Glycomycetaceae</taxon>
        <taxon>Stackebrandtia</taxon>
    </lineage>
</organism>
<sequence length="97" mass="10494">MSNPFTPEVIAAITRHMNHDHGEDTLLICRGVGGHPDATAATMDTFDGDGADFTATVGGSPTTLRIPWSRPLTQRAEVRPEIVRIFHESRAKLGLAD</sequence>
<keyword evidence="3" id="KW-1185">Reference proteome</keyword>
<feature type="domain" description="DUF2470" evidence="1">
    <location>
        <begin position="12"/>
        <end position="84"/>
    </location>
</feature>
<protein>
    <recommendedName>
        <fullName evidence="1">DUF2470 domain-containing protein</fullName>
    </recommendedName>
</protein>
<dbReference type="InterPro" id="IPR019595">
    <property type="entry name" value="DUF2470"/>
</dbReference>
<dbReference type="InterPro" id="IPR037119">
    <property type="entry name" value="Haem_oxidase_HugZ-like_sf"/>
</dbReference>
<evidence type="ECO:0000313" key="3">
    <source>
        <dbReference type="Proteomes" id="UP000000844"/>
    </source>
</evidence>
<dbReference type="OrthoDB" id="5116982at2"/>
<name>D3Q6L4_STANL</name>
<proteinExistence type="predicted"/>
<dbReference type="Gene3D" id="3.20.180.10">
    <property type="entry name" value="PNP-oxidase-like"/>
    <property type="match status" value="1"/>
</dbReference>
<gene>
    <name evidence="2" type="ordered locus">Snas_4614</name>
</gene>
<dbReference type="HOGENOM" id="CLU_174720_0_0_11"/>
<dbReference type="SUPFAM" id="SSF50475">
    <property type="entry name" value="FMN-binding split barrel"/>
    <property type="match status" value="1"/>
</dbReference>
<dbReference type="Pfam" id="PF10615">
    <property type="entry name" value="DUF2470"/>
    <property type="match status" value="1"/>
</dbReference>
<evidence type="ECO:0000259" key="1">
    <source>
        <dbReference type="Pfam" id="PF10615"/>
    </source>
</evidence>
<accession>D3Q6L4</accession>
<dbReference type="STRING" id="446470.Snas_4614"/>
<dbReference type="Proteomes" id="UP000000844">
    <property type="component" value="Chromosome"/>
</dbReference>
<dbReference type="KEGG" id="sna:Snas_4614"/>
<dbReference type="RefSeq" id="WP_013019828.1">
    <property type="nucleotide sequence ID" value="NC_013947.1"/>
</dbReference>
<dbReference type="EMBL" id="CP001778">
    <property type="protein sequence ID" value="ADD44257.1"/>
    <property type="molecule type" value="Genomic_DNA"/>
</dbReference>
<evidence type="ECO:0000313" key="2">
    <source>
        <dbReference type="EMBL" id="ADD44257.1"/>
    </source>
</evidence>
<dbReference type="AlphaFoldDB" id="D3Q6L4"/>
<dbReference type="eggNOG" id="ENOG50335QV">
    <property type="taxonomic scope" value="Bacteria"/>
</dbReference>